<feature type="binding site" evidence="4 6">
    <location>
        <position position="152"/>
    </location>
    <ligand>
        <name>substrate</name>
    </ligand>
</feature>
<dbReference type="HAMAP" id="MF_01201">
    <property type="entry name" value="Ala_racemase"/>
    <property type="match status" value="1"/>
</dbReference>
<dbReference type="NCBIfam" id="TIGR00492">
    <property type="entry name" value="alr"/>
    <property type="match status" value="1"/>
</dbReference>
<dbReference type="SMART" id="SM01005">
    <property type="entry name" value="Ala_racemase_C"/>
    <property type="match status" value="1"/>
</dbReference>
<feature type="active site" description="Proton acceptor; specific for L-alanine" evidence="4">
    <location>
        <position position="274"/>
    </location>
</feature>
<dbReference type="AlphaFoldDB" id="A0A7T5R2W8"/>
<evidence type="ECO:0000256" key="6">
    <source>
        <dbReference type="PIRSR" id="PIRSR600821-52"/>
    </source>
</evidence>
<sequence length="382" mass="41613">MFLRQIQTAAPIDKSINSAAVLGRLTIDLGAIAANHDVLSRQVGPECKLAGVVKANSYGIGMDKAAPVLFGRGSRRFFVATPEEALTLRRILPLAEIAVLGGGLPEAADEYIAHQIEPVLNSLHDIALWRDGARRSGKILPAIIHLDTGMNRLGLSESEAAMLIQDPALVRGLDVILVMSHFACADEKYHPLTQSQYERFSLFARHFPRAQKSLANSSGIFRHSDYHFDLVRPGMAIYGLNPTPETSNPMHPVVALDARILQTRTLKKGESIGYSATHIFTSPALTATVALGYADGFHRANGGKARLYWRGIPCPVVGRVSMDLVTVDLSHLKDSLPQPGDWLEVLGPHQSADQLAKSADTIGYEVLTNLGARYQRIYRDAV</sequence>
<keyword evidence="2 4" id="KW-0663">Pyridoxal phosphate</keyword>
<dbReference type="InterPro" id="IPR011079">
    <property type="entry name" value="Ala_racemase_C"/>
</dbReference>
<dbReference type="SUPFAM" id="SSF51419">
    <property type="entry name" value="PLP-binding barrel"/>
    <property type="match status" value="1"/>
</dbReference>
<feature type="active site" description="Proton acceptor; specific for D-alanine" evidence="4">
    <location>
        <position position="54"/>
    </location>
</feature>
<organism evidence="8 9">
    <name type="scientific">Micavibrio aeruginosavorus</name>
    <dbReference type="NCBI Taxonomy" id="349221"/>
    <lineage>
        <taxon>Bacteria</taxon>
        <taxon>Pseudomonadati</taxon>
        <taxon>Bdellovibrionota</taxon>
        <taxon>Bdellovibrionia</taxon>
        <taxon>Bdellovibrionales</taxon>
        <taxon>Pseudobdellovibrionaceae</taxon>
        <taxon>Micavibrio</taxon>
    </lineage>
</organism>
<dbReference type="EMBL" id="CP066681">
    <property type="protein sequence ID" value="QQG36568.1"/>
    <property type="molecule type" value="Genomic_DNA"/>
</dbReference>
<dbReference type="InterPro" id="IPR009006">
    <property type="entry name" value="Ala_racemase/Decarboxylase_C"/>
</dbReference>
<evidence type="ECO:0000256" key="4">
    <source>
        <dbReference type="HAMAP-Rule" id="MF_01201"/>
    </source>
</evidence>
<dbReference type="GO" id="GO:0008784">
    <property type="term" value="F:alanine racemase activity"/>
    <property type="evidence" value="ECO:0007669"/>
    <property type="project" value="UniProtKB-UniRule"/>
</dbReference>
<dbReference type="Pfam" id="PF01168">
    <property type="entry name" value="Ala_racemase_N"/>
    <property type="match status" value="1"/>
</dbReference>
<protein>
    <recommendedName>
        <fullName evidence="4">Alanine racemase</fullName>
        <ecNumber evidence="4">5.1.1.1</ecNumber>
    </recommendedName>
</protein>
<dbReference type="UniPathway" id="UPA00042">
    <property type="reaction ID" value="UER00497"/>
</dbReference>
<dbReference type="EC" id="5.1.1.1" evidence="4"/>
<dbReference type="GO" id="GO:0030170">
    <property type="term" value="F:pyridoxal phosphate binding"/>
    <property type="evidence" value="ECO:0007669"/>
    <property type="project" value="UniProtKB-UniRule"/>
</dbReference>
<keyword evidence="3 4" id="KW-0413">Isomerase</keyword>
<dbReference type="GO" id="GO:0030632">
    <property type="term" value="P:D-alanine biosynthetic process"/>
    <property type="evidence" value="ECO:0007669"/>
    <property type="project" value="UniProtKB-UniRule"/>
</dbReference>
<comment type="cofactor">
    <cofactor evidence="1 4 5">
        <name>pyridoxal 5'-phosphate</name>
        <dbReference type="ChEBI" id="CHEBI:597326"/>
    </cofactor>
</comment>
<dbReference type="Proteomes" id="UP000595362">
    <property type="component" value="Chromosome"/>
</dbReference>
<feature type="domain" description="Alanine racemase C-terminal" evidence="7">
    <location>
        <begin position="253"/>
        <end position="379"/>
    </location>
</feature>
<feature type="binding site" evidence="4 6">
    <location>
        <position position="322"/>
    </location>
    <ligand>
        <name>substrate</name>
    </ligand>
</feature>
<evidence type="ECO:0000256" key="1">
    <source>
        <dbReference type="ARBA" id="ARBA00001933"/>
    </source>
</evidence>
<feature type="modified residue" description="N6-(pyridoxal phosphate)lysine" evidence="4 5">
    <location>
        <position position="54"/>
    </location>
</feature>
<comment type="pathway">
    <text evidence="4">Amino-acid biosynthesis; D-alanine biosynthesis; D-alanine from L-alanine: step 1/1.</text>
</comment>
<evidence type="ECO:0000259" key="7">
    <source>
        <dbReference type="SMART" id="SM01005"/>
    </source>
</evidence>
<proteinExistence type="inferred from homology"/>
<dbReference type="Gene3D" id="3.20.20.10">
    <property type="entry name" value="Alanine racemase"/>
    <property type="match status" value="1"/>
</dbReference>
<comment type="function">
    <text evidence="4">Catalyzes the interconversion of L-alanine and D-alanine. May also act on other amino acids.</text>
</comment>
<dbReference type="PANTHER" id="PTHR30511:SF0">
    <property type="entry name" value="ALANINE RACEMASE, CATABOLIC-RELATED"/>
    <property type="match status" value="1"/>
</dbReference>
<dbReference type="SUPFAM" id="SSF50621">
    <property type="entry name" value="Alanine racemase C-terminal domain-like"/>
    <property type="match status" value="1"/>
</dbReference>
<evidence type="ECO:0000313" key="8">
    <source>
        <dbReference type="EMBL" id="QQG36568.1"/>
    </source>
</evidence>
<comment type="catalytic activity">
    <reaction evidence="4">
        <text>L-alanine = D-alanine</text>
        <dbReference type="Rhea" id="RHEA:20249"/>
        <dbReference type="ChEBI" id="CHEBI:57416"/>
        <dbReference type="ChEBI" id="CHEBI:57972"/>
        <dbReference type="EC" id="5.1.1.1"/>
    </reaction>
</comment>
<evidence type="ECO:0000313" key="9">
    <source>
        <dbReference type="Proteomes" id="UP000595362"/>
    </source>
</evidence>
<dbReference type="PANTHER" id="PTHR30511">
    <property type="entry name" value="ALANINE RACEMASE"/>
    <property type="match status" value="1"/>
</dbReference>
<dbReference type="GO" id="GO:0005829">
    <property type="term" value="C:cytosol"/>
    <property type="evidence" value="ECO:0007669"/>
    <property type="project" value="TreeGrafter"/>
</dbReference>
<dbReference type="PRINTS" id="PR00992">
    <property type="entry name" value="ALARACEMASE"/>
</dbReference>
<evidence type="ECO:0000256" key="5">
    <source>
        <dbReference type="PIRSR" id="PIRSR600821-50"/>
    </source>
</evidence>
<dbReference type="InterPro" id="IPR001608">
    <property type="entry name" value="Ala_racemase_N"/>
</dbReference>
<gene>
    <name evidence="8" type="primary">alr</name>
    <name evidence="8" type="ORF">HYS17_01915</name>
</gene>
<dbReference type="Pfam" id="PF00842">
    <property type="entry name" value="Ala_racemase_C"/>
    <property type="match status" value="1"/>
</dbReference>
<dbReference type="CDD" id="cd00430">
    <property type="entry name" value="PLPDE_III_AR"/>
    <property type="match status" value="1"/>
</dbReference>
<dbReference type="InterPro" id="IPR029066">
    <property type="entry name" value="PLP-binding_barrel"/>
</dbReference>
<reference evidence="8 9" key="1">
    <citation type="submission" date="2020-07" db="EMBL/GenBank/DDBJ databases">
        <title>Huge and variable diversity of episymbiotic CPR bacteria and DPANN archaea in groundwater ecosystems.</title>
        <authorList>
            <person name="He C.Y."/>
            <person name="Keren R."/>
            <person name="Whittaker M."/>
            <person name="Farag I.F."/>
            <person name="Doudna J."/>
            <person name="Cate J.H.D."/>
            <person name="Banfield J.F."/>
        </authorList>
    </citation>
    <scope>NUCLEOTIDE SEQUENCE [LARGE SCALE GENOMIC DNA]</scope>
    <source>
        <strain evidence="8">NC_groundwater_70_Ag_B-0.1um_54_66</strain>
    </source>
</reference>
<comment type="similarity">
    <text evidence="4">Belongs to the alanine racemase family.</text>
</comment>
<evidence type="ECO:0000256" key="2">
    <source>
        <dbReference type="ARBA" id="ARBA00022898"/>
    </source>
</evidence>
<name>A0A7T5R2W8_9BACT</name>
<dbReference type="Gene3D" id="2.40.37.10">
    <property type="entry name" value="Lyase, Ornithine Decarboxylase, Chain A, domain 1"/>
    <property type="match status" value="1"/>
</dbReference>
<dbReference type="InterPro" id="IPR000821">
    <property type="entry name" value="Ala_racemase"/>
</dbReference>
<accession>A0A7T5R2W8</accession>
<evidence type="ECO:0000256" key="3">
    <source>
        <dbReference type="ARBA" id="ARBA00023235"/>
    </source>
</evidence>